<evidence type="ECO:0000313" key="5">
    <source>
        <dbReference type="Proteomes" id="UP000257200"/>
    </source>
</evidence>
<dbReference type="InterPro" id="IPR009688">
    <property type="entry name" value="FAM210A/B-like_dom"/>
</dbReference>
<feature type="domain" description="DUF1279" evidence="3">
    <location>
        <begin position="281"/>
        <end position="367"/>
    </location>
</feature>
<evidence type="ECO:0000256" key="2">
    <source>
        <dbReference type="SAM" id="Phobius"/>
    </source>
</evidence>
<dbReference type="PANTHER" id="PTHR21377">
    <property type="entry name" value="PROTEIN FAM210B, MITOCHONDRIAL"/>
    <property type="match status" value="1"/>
</dbReference>
<name>A0A3Q1GIV9_9TELE</name>
<feature type="compositionally biased region" description="Basic and acidic residues" evidence="1">
    <location>
        <begin position="262"/>
        <end position="279"/>
    </location>
</feature>
<reference evidence="4" key="1">
    <citation type="submission" date="2025-08" db="UniProtKB">
        <authorList>
            <consortium name="Ensembl"/>
        </authorList>
    </citation>
    <scope>IDENTIFICATION</scope>
</reference>
<feature type="region of interest" description="Disordered" evidence="1">
    <location>
        <begin position="226"/>
        <end position="279"/>
    </location>
</feature>
<feature type="transmembrane region" description="Helical" evidence="2">
    <location>
        <begin position="352"/>
        <end position="372"/>
    </location>
</feature>
<dbReference type="InParanoid" id="A0A3Q1GIV9"/>
<dbReference type="STRING" id="80966.ENSAPOP00000017345"/>
<feature type="transmembrane region" description="Helical" evidence="2">
    <location>
        <begin position="289"/>
        <end position="312"/>
    </location>
</feature>
<reference evidence="4" key="2">
    <citation type="submission" date="2025-09" db="UniProtKB">
        <authorList>
            <consortium name="Ensembl"/>
        </authorList>
    </citation>
    <scope>IDENTIFICATION</scope>
</reference>
<evidence type="ECO:0000313" key="4">
    <source>
        <dbReference type="Ensembl" id="ENSAPOP00000017345.1"/>
    </source>
</evidence>
<dbReference type="Ensembl" id="ENSAPOT00000026590.1">
    <property type="protein sequence ID" value="ENSAPOP00000017345.1"/>
    <property type="gene ID" value="ENSAPOG00000020522.1"/>
</dbReference>
<proteinExistence type="predicted"/>
<dbReference type="GO" id="GO:0005739">
    <property type="term" value="C:mitochondrion"/>
    <property type="evidence" value="ECO:0007669"/>
    <property type="project" value="TreeGrafter"/>
</dbReference>
<feature type="compositionally biased region" description="Polar residues" evidence="1">
    <location>
        <begin position="243"/>
        <end position="261"/>
    </location>
</feature>
<dbReference type="PANTHER" id="PTHR21377:SF0">
    <property type="entry name" value="PROTEIN FAM210B, MITOCHONDRIAL"/>
    <property type="match status" value="1"/>
</dbReference>
<protein>
    <recommendedName>
        <fullName evidence="3">DUF1279 domain-containing protein</fullName>
    </recommendedName>
</protein>
<accession>A0A3Q1GIV9</accession>
<keyword evidence="5" id="KW-1185">Reference proteome</keyword>
<sequence length="385" mass="42344">MNQPCYTFKCPPPPPSRLYYLRLRVSPHWLWEIIGQQEDRRDGGGHRAACLHRLTAIIRSYQSFTRVIRYSGHAELFGGPSARMLLCRTGRLSAAALGQAFKSGSFLVQTNAPRDVTVTARTVQRYRLLCASVGGVDPSRAHLEKRKPAPAQKWDATFGFVTTDWGHLDRVATVAAGLSRSAQREGGEFDTIRWPLVYAKRRHNNRGEPAAGNVWFTGSWELSRTMHTRASSTKNSEAGEGQAVSNKGDVQTLKEASTTSPTEKDPVETEPEGGKPTKTEQLKKVFKEYGAVGVSFHIGISLMSLGMFYLLISSGIDMAAILCKVGFSEAVVQSKMAAGTSTFVLAYAIHKLFAPVRISITLVSVPLIVRYFRKTGLFKPPTPAP</sequence>
<keyword evidence="2" id="KW-0472">Membrane</keyword>
<evidence type="ECO:0000259" key="3">
    <source>
        <dbReference type="Pfam" id="PF06916"/>
    </source>
</evidence>
<dbReference type="InterPro" id="IPR045866">
    <property type="entry name" value="FAM210A/B-like"/>
</dbReference>
<keyword evidence="2" id="KW-0812">Transmembrane</keyword>
<dbReference type="AlphaFoldDB" id="A0A3Q1GIV9"/>
<dbReference type="Pfam" id="PF06916">
    <property type="entry name" value="FAM210A-B_dom"/>
    <property type="match status" value="1"/>
</dbReference>
<dbReference type="GeneTree" id="ENSGT00940000156134"/>
<keyword evidence="2" id="KW-1133">Transmembrane helix</keyword>
<evidence type="ECO:0000256" key="1">
    <source>
        <dbReference type="SAM" id="MobiDB-lite"/>
    </source>
</evidence>
<organism evidence="4 5">
    <name type="scientific">Acanthochromis polyacanthus</name>
    <name type="common">spiny chromis</name>
    <dbReference type="NCBI Taxonomy" id="80966"/>
    <lineage>
        <taxon>Eukaryota</taxon>
        <taxon>Metazoa</taxon>
        <taxon>Chordata</taxon>
        <taxon>Craniata</taxon>
        <taxon>Vertebrata</taxon>
        <taxon>Euteleostomi</taxon>
        <taxon>Actinopterygii</taxon>
        <taxon>Neopterygii</taxon>
        <taxon>Teleostei</taxon>
        <taxon>Neoteleostei</taxon>
        <taxon>Acanthomorphata</taxon>
        <taxon>Ovalentaria</taxon>
        <taxon>Pomacentridae</taxon>
        <taxon>Acanthochromis</taxon>
    </lineage>
</organism>
<dbReference type="Proteomes" id="UP000257200">
    <property type="component" value="Unplaced"/>
</dbReference>